<evidence type="ECO:0000313" key="12">
    <source>
        <dbReference type="Proteomes" id="UP000010816"/>
    </source>
</evidence>
<organism evidence="11 12">
    <name type="scientific">Thioflavicoccus mobilis 8321</name>
    <dbReference type="NCBI Taxonomy" id="765912"/>
    <lineage>
        <taxon>Bacteria</taxon>
        <taxon>Pseudomonadati</taxon>
        <taxon>Pseudomonadota</taxon>
        <taxon>Gammaproteobacteria</taxon>
        <taxon>Chromatiales</taxon>
        <taxon>Chromatiaceae</taxon>
        <taxon>Thioflavicoccus</taxon>
    </lineage>
</organism>
<dbReference type="InterPro" id="IPR051786">
    <property type="entry name" value="ASN_synthetase/amidase"/>
</dbReference>
<keyword evidence="6 8" id="KW-0315">Glutamine amidotransferase</keyword>
<keyword evidence="12" id="KW-1185">Reference proteome</keyword>
<keyword evidence="4 9" id="KW-0547">Nucleotide-binding</keyword>
<dbReference type="PROSITE" id="PS51278">
    <property type="entry name" value="GATASE_TYPE_2"/>
    <property type="match status" value="1"/>
</dbReference>
<accession>L0GWX8</accession>
<dbReference type="AlphaFoldDB" id="L0GWX8"/>
<evidence type="ECO:0000313" key="11">
    <source>
        <dbReference type="EMBL" id="AGA89814.1"/>
    </source>
</evidence>
<evidence type="ECO:0000259" key="10">
    <source>
        <dbReference type="PROSITE" id="PS51278"/>
    </source>
</evidence>
<dbReference type="InterPro" id="IPR006426">
    <property type="entry name" value="Asn_synth_AEB"/>
</dbReference>
<evidence type="ECO:0000256" key="6">
    <source>
        <dbReference type="ARBA" id="ARBA00022962"/>
    </source>
</evidence>
<keyword evidence="8" id="KW-0028">Amino-acid biosynthesis</keyword>
<dbReference type="InterPro" id="IPR001962">
    <property type="entry name" value="Asn_synthase"/>
</dbReference>
<evidence type="ECO:0000256" key="2">
    <source>
        <dbReference type="ARBA" id="ARBA00005752"/>
    </source>
</evidence>
<dbReference type="PIRSF" id="PIRSF001589">
    <property type="entry name" value="Asn_synthetase_glu-h"/>
    <property type="match status" value="1"/>
</dbReference>
<dbReference type="Gene3D" id="3.60.20.10">
    <property type="entry name" value="Glutamine Phosphoribosylpyrophosphate, subunit 1, domain 1"/>
    <property type="match status" value="1"/>
</dbReference>
<dbReference type="NCBIfam" id="TIGR01536">
    <property type="entry name" value="asn_synth_AEB"/>
    <property type="match status" value="1"/>
</dbReference>
<dbReference type="Gene3D" id="3.40.50.620">
    <property type="entry name" value="HUPs"/>
    <property type="match status" value="1"/>
</dbReference>
<evidence type="ECO:0000256" key="5">
    <source>
        <dbReference type="ARBA" id="ARBA00022840"/>
    </source>
</evidence>
<dbReference type="InterPro" id="IPR014729">
    <property type="entry name" value="Rossmann-like_a/b/a_fold"/>
</dbReference>
<dbReference type="InterPro" id="IPR017932">
    <property type="entry name" value="GATase_2_dom"/>
</dbReference>
<comment type="pathway">
    <text evidence="1">Amino-acid biosynthesis; L-asparagine biosynthesis; L-asparagine from L-aspartate (L-Gln route): step 1/1.</text>
</comment>
<dbReference type="EMBL" id="CP003051">
    <property type="protein sequence ID" value="AGA89814.1"/>
    <property type="molecule type" value="Genomic_DNA"/>
</dbReference>
<dbReference type="KEGG" id="tmb:Thimo_0992"/>
<keyword evidence="8" id="KW-0061">Asparagine biosynthesis</keyword>
<dbReference type="GO" id="GO:0005524">
    <property type="term" value="F:ATP binding"/>
    <property type="evidence" value="ECO:0007669"/>
    <property type="project" value="UniProtKB-KW"/>
</dbReference>
<dbReference type="RefSeq" id="WP_015279959.1">
    <property type="nucleotide sequence ID" value="NC_019940.1"/>
</dbReference>
<dbReference type="GO" id="GO:0006529">
    <property type="term" value="P:asparagine biosynthetic process"/>
    <property type="evidence" value="ECO:0007669"/>
    <property type="project" value="UniProtKB-KW"/>
</dbReference>
<evidence type="ECO:0000256" key="3">
    <source>
        <dbReference type="ARBA" id="ARBA00012737"/>
    </source>
</evidence>
<dbReference type="PANTHER" id="PTHR43284">
    <property type="entry name" value="ASPARAGINE SYNTHETASE (GLUTAMINE-HYDROLYZING)"/>
    <property type="match status" value="1"/>
</dbReference>
<dbReference type="PANTHER" id="PTHR43284:SF1">
    <property type="entry name" value="ASPARAGINE SYNTHETASE"/>
    <property type="match status" value="1"/>
</dbReference>
<dbReference type="STRING" id="765912.Thimo_0992"/>
<feature type="domain" description="Glutamine amidotransferase type-2" evidence="10">
    <location>
        <begin position="2"/>
        <end position="220"/>
    </location>
</feature>
<comment type="catalytic activity">
    <reaction evidence="7">
        <text>L-aspartate + L-glutamine + ATP + H2O = L-asparagine + L-glutamate + AMP + diphosphate + H(+)</text>
        <dbReference type="Rhea" id="RHEA:12228"/>
        <dbReference type="ChEBI" id="CHEBI:15377"/>
        <dbReference type="ChEBI" id="CHEBI:15378"/>
        <dbReference type="ChEBI" id="CHEBI:29985"/>
        <dbReference type="ChEBI" id="CHEBI:29991"/>
        <dbReference type="ChEBI" id="CHEBI:30616"/>
        <dbReference type="ChEBI" id="CHEBI:33019"/>
        <dbReference type="ChEBI" id="CHEBI:58048"/>
        <dbReference type="ChEBI" id="CHEBI:58359"/>
        <dbReference type="ChEBI" id="CHEBI:456215"/>
        <dbReference type="EC" id="6.3.5.4"/>
    </reaction>
</comment>
<evidence type="ECO:0000256" key="8">
    <source>
        <dbReference type="PIRSR" id="PIRSR001589-1"/>
    </source>
</evidence>
<evidence type="ECO:0000256" key="4">
    <source>
        <dbReference type="ARBA" id="ARBA00022741"/>
    </source>
</evidence>
<dbReference type="CDD" id="cd00712">
    <property type="entry name" value="AsnB"/>
    <property type="match status" value="1"/>
</dbReference>
<dbReference type="Pfam" id="PF00733">
    <property type="entry name" value="Asn_synthase"/>
    <property type="match status" value="1"/>
</dbReference>
<dbReference type="Proteomes" id="UP000010816">
    <property type="component" value="Chromosome"/>
</dbReference>
<feature type="active site" description="For GATase activity" evidence="8">
    <location>
        <position position="2"/>
    </location>
</feature>
<dbReference type="PATRIC" id="fig|765912.4.peg.965"/>
<dbReference type="GO" id="GO:0004066">
    <property type="term" value="F:asparagine synthase (glutamine-hydrolyzing) activity"/>
    <property type="evidence" value="ECO:0007669"/>
    <property type="project" value="UniProtKB-EC"/>
</dbReference>
<gene>
    <name evidence="11" type="ORF">Thimo_0992</name>
</gene>
<name>L0GWX8_9GAMM</name>
<protein>
    <recommendedName>
        <fullName evidence="3">asparagine synthase (glutamine-hydrolyzing)</fullName>
        <ecNumber evidence="3">6.3.5.4</ecNumber>
    </recommendedName>
</protein>
<keyword evidence="5 9" id="KW-0067">ATP-binding</keyword>
<evidence type="ECO:0000256" key="1">
    <source>
        <dbReference type="ARBA" id="ARBA00005187"/>
    </source>
</evidence>
<evidence type="ECO:0000256" key="9">
    <source>
        <dbReference type="PIRSR" id="PIRSR001589-2"/>
    </source>
</evidence>
<dbReference type="InterPro" id="IPR033738">
    <property type="entry name" value="AsnB_N"/>
</dbReference>
<dbReference type="Pfam" id="PF13537">
    <property type="entry name" value="GATase_7"/>
    <property type="match status" value="1"/>
</dbReference>
<dbReference type="SUPFAM" id="SSF52402">
    <property type="entry name" value="Adenine nucleotide alpha hydrolases-like"/>
    <property type="match status" value="1"/>
</dbReference>
<proteinExistence type="inferred from homology"/>
<sequence>MCGIAGIVSAHREAERWISRMLAVQAHRGPDGSGIWRDKSAPGGLQVVLGHRRLSILDLSDAGAQPMVDCTGHFVLTYNGEIYNYLEIRDELRKRGVGFRSNTDTEVLLEAYKHWGAACLERFNGMFAFALYDRLRGVVFCARDRYGEKPFLFHQGPGGFVFASEYKALLQCPEIGLAVDEERLVTSAYRISYGLDSDRQTVFSAVQQLLPSEALELDISSGQTRIWRYWQIEPKPLRQVSDEREVFGEFRELLTDAVRLRMRSDVPVGSCLSGGMDSTAIVCIARQLLGRDSDYHTFTGRFPGTHADEWSYASQVVEQTGVTSHTVEPGVARFMEELPEFIWHNELPVGNSSQVAQWCVFELAKRQGITVLLDGQGADEGLGGYDGYFRAYVKAMRERGETEQLARELPLIRARYPSALVPSARALRDRLPLGARHWASRRFGMGGSFLFGLRLDLARKVQEEVELVCKPGFNALSSTLEQNSFGRFLTTLLRYGDRNSMAHSREVRLPFCDHRIAELVHGLPPRLLMGDAQNKRLLRESMRGILPEGVRTRWAKQGFVPPQELWFENPRFMQLVRDTLHSDAFRQNPVWQHNWWERALDRLEAGERALARTVWRPFIQTCWRQHFVGELARMRARTEAALPESVLDSPSQ</sequence>
<feature type="binding site" evidence="9">
    <location>
        <position position="104"/>
    </location>
    <ligand>
        <name>L-glutamine</name>
        <dbReference type="ChEBI" id="CHEBI:58359"/>
    </ligand>
</feature>
<comment type="similarity">
    <text evidence="2">Belongs to the asparagine synthetase family.</text>
</comment>
<dbReference type="HOGENOM" id="CLU_014658_3_3_6"/>
<reference evidence="11 12" key="1">
    <citation type="submission" date="2011-09" db="EMBL/GenBank/DDBJ databases">
        <title>Complete sequence of chromosome of Thioflavicoccus mobilis 8321.</title>
        <authorList>
            <consortium name="US DOE Joint Genome Institute"/>
            <person name="Lucas S."/>
            <person name="Han J."/>
            <person name="Lapidus A."/>
            <person name="Cheng J.-F."/>
            <person name="Goodwin L."/>
            <person name="Pitluck S."/>
            <person name="Peters L."/>
            <person name="Ovchinnikova G."/>
            <person name="Lu M."/>
            <person name="Detter J.C."/>
            <person name="Han C."/>
            <person name="Tapia R."/>
            <person name="Land M."/>
            <person name="Hauser L."/>
            <person name="Kyrpides N."/>
            <person name="Ivanova N."/>
            <person name="Pagani I."/>
            <person name="Vogl K."/>
            <person name="Liu Z."/>
            <person name="Imhoff J."/>
            <person name="Thiel V."/>
            <person name="Frigaard N.-U."/>
            <person name="Bryant D."/>
            <person name="Woyke T."/>
        </authorList>
    </citation>
    <scope>NUCLEOTIDE SEQUENCE [LARGE SCALE GENOMIC DNA]</scope>
    <source>
        <strain evidence="11 12">8321</strain>
    </source>
</reference>
<dbReference type="EC" id="6.3.5.4" evidence="3"/>
<dbReference type="SUPFAM" id="SSF56235">
    <property type="entry name" value="N-terminal nucleophile aminohydrolases (Ntn hydrolases)"/>
    <property type="match status" value="1"/>
</dbReference>
<dbReference type="InterPro" id="IPR029055">
    <property type="entry name" value="Ntn_hydrolases_N"/>
</dbReference>
<dbReference type="CDD" id="cd01991">
    <property type="entry name" value="Asn_synthase_B_C"/>
    <property type="match status" value="1"/>
</dbReference>
<evidence type="ECO:0000256" key="7">
    <source>
        <dbReference type="ARBA" id="ARBA00048741"/>
    </source>
</evidence>
<dbReference type="eggNOG" id="COG0367">
    <property type="taxonomic scope" value="Bacteria"/>
</dbReference>